<keyword evidence="11" id="KW-1185">Reference proteome</keyword>
<dbReference type="SUPFAM" id="SSF56219">
    <property type="entry name" value="DNase I-like"/>
    <property type="match status" value="1"/>
</dbReference>
<dbReference type="PANTHER" id="PTHR15822:SF4">
    <property type="entry name" value="TYROSYL-DNA PHOSPHODIESTERASE 2"/>
    <property type="match status" value="1"/>
</dbReference>
<evidence type="ECO:0000256" key="3">
    <source>
        <dbReference type="ARBA" id="ARBA00022722"/>
    </source>
</evidence>
<dbReference type="InterPro" id="IPR036691">
    <property type="entry name" value="Endo/exonu/phosph_ase_sf"/>
</dbReference>
<evidence type="ECO:0000256" key="5">
    <source>
        <dbReference type="ARBA" id="ARBA00022763"/>
    </source>
</evidence>
<comment type="cofactor">
    <cofactor evidence="2">
        <name>Mg(2+)</name>
        <dbReference type="ChEBI" id="CHEBI:18420"/>
    </cofactor>
</comment>
<gene>
    <name evidence="10" type="ORF">ACFOX0_18975</name>
</gene>
<dbReference type="Pfam" id="PF03372">
    <property type="entry name" value="Exo_endo_phos"/>
    <property type="match status" value="1"/>
</dbReference>
<dbReference type="PANTHER" id="PTHR15822">
    <property type="entry name" value="TRAF AND TNF RECEPTOR-ASSOCIATED PROTEIN"/>
    <property type="match status" value="1"/>
</dbReference>
<dbReference type="InterPro" id="IPR005135">
    <property type="entry name" value="Endo/exonuclease/phosphatase"/>
</dbReference>
<dbReference type="Proteomes" id="UP001595868">
    <property type="component" value="Unassembled WGS sequence"/>
</dbReference>
<keyword evidence="10" id="KW-0255">Endonuclease</keyword>
<evidence type="ECO:0000256" key="6">
    <source>
        <dbReference type="ARBA" id="ARBA00022801"/>
    </source>
</evidence>
<keyword evidence="3" id="KW-0540">Nuclease</keyword>
<keyword evidence="5" id="KW-0227">DNA damage</keyword>
<keyword evidence="7" id="KW-0460">Magnesium</keyword>
<protein>
    <submittedName>
        <fullName evidence="10">Endonuclease/exonuclease/phosphatase family protein</fullName>
    </submittedName>
</protein>
<dbReference type="EMBL" id="JBHSBN010000012">
    <property type="protein sequence ID" value="MFC4108001.1"/>
    <property type="molecule type" value="Genomic_DNA"/>
</dbReference>
<evidence type="ECO:0000256" key="8">
    <source>
        <dbReference type="ARBA" id="ARBA00023204"/>
    </source>
</evidence>
<evidence type="ECO:0000313" key="11">
    <source>
        <dbReference type="Proteomes" id="UP001595868"/>
    </source>
</evidence>
<evidence type="ECO:0000256" key="4">
    <source>
        <dbReference type="ARBA" id="ARBA00022723"/>
    </source>
</evidence>
<evidence type="ECO:0000256" key="7">
    <source>
        <dbReference type="ARBA" id="ARBA00022842"/>
    </source>
</evidence>
<accession>A0ABV8KPV4</accession>
<feature type="domain" description="Endonuclease/exonuclease/phosphatase" evidence="9">
    <location>
        <begin position="11"/>
        <end position="250"/>
    </location>
</feature>
<keyword evidence="8" id="KW-0234">DNA repair</keyword>
<organism evidence="10 11">
    <name type="scientific">Micromonospora zhanjiangensis</name>
    <dbReference type="NCBI Taxonomy" id="1522057"/>
    <lineage>
        <taxon>Bacteria</taxon>
        <taxon>Bacillati</taxon>
        <taxon>Actinomycetota</taxon>
        <taxon>Actinomycetes</taxon>
        <taxon>Micromonosporales</taxon>
        <taxon>Micromonosporaceae</taxon>
        <taxon>Micromonospora</taxon>
    </lineage>
</organism>
<evidence type="ECO:0000256" key="2">
    <source>
        <dbReference type="ARBA" id="ARBA00001946"/>
    </source>
</evidence>
<proteinExistence type="predicted"/>
<keyword evidence="6" id="KW-0378">Hydrolase</keyword>
<dbReference type="InterPro" id="IPR051547">
    <property type="entry name" value="TDP2-like"/>
</dbReference>
<dbReference type="RefSeq" id="WP_377547662.1">
    <property type="nucleotide sequence ID" value="NZ_JBHSBN010000012.1"/>
</dbReference>
<evidence type="ECO:0000313" key="10">
    <source>
        <dbReference type="EMBL" id="MFC4108001.1"/>
    </source>
</evidence>
<name>A0ABV8KPV4_9ACTN</name>
<comment type="cofactor">
    <cofactor evidence="1">
        <name>Mn(2+)</name>
        <dbReference type="ChEBI" id="CHEBI:29035"/>
    </cofactor>
</comment>
<comment type="caution">
    <text evidence="10">The sequence shown here is derived from an EMBL/GenBank/DDBJ whole genome shotgun (WGS) entry which is preliminary data.</text>
</comment>
<dbReference type="Gene3D" id="3.60.10.10">
    <property type="entry name" value="Endonuclease/exonuclease/phosphatase"/>
    <property type="match status" value="1"/>
</dbReference>
<reference evidence="11" key="1">
    <citation type="journal article" date="2019" name="Int. J. Syst. Evol. Microbiol.">
        <title>The Global Catalogue of Microorganisms (GCM) 10K type strain sequencing project: providing services to taxonomists for standard genome sequencing and annotation.</title>
        <authorList>
            <consortium name="The Broad Institute Genomics Platform"/>
            <consortium name="The Broad Institute Genome Sequencing Center for Infectious Disease"/>
            <person name="Wu L."/>
            <person name="Ma J."/>
        </authorList>
    </citation>
    <scope>NUCLEOTIDE SEQUENCE [LARGE SCALE GENOMIC DNA]</scope>
    <source>
        <strain evidence="11">2902at01</strain>
    </source>
</reference>
<keyword evidence="4" id="KW-0479">Metal-binding</keyword>
<evidence type="ECO:0000259" key="9">
    <source>
        <dbReference type="Pfam" id="PF03372"/>
    </source>
</evidence>
<dbReference type="GO" id="GO:0004519">
    <property type="term" value="F:endonuclease activity"/>
    <property type="evidence" value="ECO:0007669"/>
    <property type="project" value="UniProtKB-KW"/>
</dbReference>
<evidence type="ECO:0000256" key="1">
    <source>
        <dbReference type="ARBA" id="ARBA00001936"/>
    </source>
</evidence>
<sequence length="277" mass="29861">MLTGSFTFVAMTYNVWGDAHLEQREPALRDLFATRAPDLLATQELRPRTREVLDEALPGHARVHDDFPGWGGQSNLWWRTELFELVEYGRRDVGILAADAGLFWVRLRPLAGDAPPIVFSTAHLTWPGHPDERQDGRNRRTGQAQRVVAALDEIAGDGAALFTVDINDIGPPLWELGNGGFLDSFTALGRTSPVTHPVSPMPFTTGIGTRLSPLGSPAKAIDWIFSRGPITTRASEVVEFFSAGSAPSDHKPVAATFTLPSGAAPAGAGTTSNQGEK</sequence>